<sequence>MDTMRAQEYGDLAGQDEREELADSSERAAGAPAAVGRDERRMQVRAYNFWASLLGNRTYPAIDDLHPETLGDFGPNGVVLDFSEGIDNPLIGFLGENIARECDIEGNIRTLADVPSRSLLSRITDHYMQILANQAPIGFEAEFVNQRGITILYRGILLPFSRDDRTIDHIFGVINWKSESAEVAEARRRAAPSEAKKPGADIPAMLRETAPMNGWADGPADVGGFDFIDPNGAGLDAAPIDLAPYELPAARFSDGPGLDDGLLDERIVEGEAAALPELGADALLADWLALAHHEVQVLRGCEDRTRKALYEAIGRAYDFALAAEQSPEDLAELIEDAGLVMQERAPLLPLVKLVFGADYDKTRLTEFATAIAHGRRLDLEAGRLAALLAETPGGLKAVVRRERDLRRADAGDLHAHPSSHANLIEALRQLAPRPLESASAGSEFTILVARRSADGRLQLLGEVADDERLLDRAARHLVG</sequence>
<evidence type="ECO:0008006" key="4">
    <source>
        <dbReference type="Google" id="ProtNLM"/>
    </source>
</evidence>
<comment type="caution">
    <text evidence="2">The sequence shown here is derived from an EMBL/GenBank/DDBJ whole genome shotgun (WGS) entry which is preliminary data.</text>
</comment>
<dbReference type="AlphaFoldDB" id="A0A931MJD4"/>
<gene>
    <name evidence="2" type="ORF">I5E68_00430</name>
</gene>
<evidence type="ECO:0000313" key="2">
    <source>
        <dbReference type="EMBL" id="MBH0111415.1"/>
    </source>
</evidence>
<reference evidence="2" key="1">
    <citation type="submission" date="2020-11" db="EMBL/GenBank/DDBJ databases">
        <title>Novosphingobium aureum sp. nov., a marine bacterium isolated from sediment of a salt flat.</title>
        <authorList>
            <person name="Yoo Y."/>
            <person name="Kim J.-J."/>
        </authorList>
    </citation>
    <scope>NUCLEOTIDE SEQUENCE</scope>
    <source>
        <strain evidence="2">YJ-S2-02</strain>
    </source>
</reference>
<accession>A0A931MJD4</accession>
<dbReference type="RefSeq" id="WP_197159757.1">
    <property type="nucleotide sequence ID" value="NZ_JADZGI010000001.1"/>
</dbReference>
<dbReference type="Proteomes" id="UP000617634">
    <property type="component" value="Unassembled WGS sequence"/>
</dbReference>
<feature type="region of interest" description="Disordered" evidence="1">
    <location>
        <begin position="1"/>
        <end position="35"/>
    </location>
</feature>
<name>A0A931MJD4_9SPHN</name>
<protein>
    <recommendedName>
        <fullName evidence="4">PAS domain-containing protein</fullName>
    </recommendedName>
</protein>
<evidence type="ECO:0000313" key="3">
    <source>
        <dbReference type="Proteomes" id="UP000617634"/>
    </source>
</evidence>
<proteinExistence type="predicted"/>
<organism evidence="2 3">
    <name type="scientific">Novosphingobium aureum</name>
    <dbReference type="NCBI Taxonomy" id="2792964"/>
    <lineage>
        <taxon>Bacteria</taxon>
        <taxon>Pseudomonadati</taxon>
        <taxon>Pseudomonadota</taxon>
        <taxon>Alphaproteobacteria</taxon>
        <taxon>Sphingomonadales</taxon>
        <taxon>Sphingomonadaceae</taxon>
        <taxon>Novosphingobium</taxon>
    </lineage>
</organism>
<keyword evidence="3" id="KW-1185">Reference proteome</keyword>
<evidence type="ECO:0000256" key="1">
    <source>
        <dbReference type="SAM" id="MobiDB-lite"/>
    </source>
</evidence>
<dbReference type="EMBL" id="JADZGI010000001">
    <property type="protein sequence ID" value="MBH0111415.1"/>
    <property type="molecule type" value="Genomic_DNA"/>
</dbReference>